<dbReference type="OrthoDB" id="953626at2"/>
<proteinExistence type="predicted"/>
<dbReference type="STRING" id="563176.SAMN04488090_4198"/>
<dbReference type="AlphaFoldDB" id="A0A1G9VZ41"/>
<sequence>MRKLLLPALILGLAACQEKENPQLKEAAVIHNEAHEIMEQVEPEIKDLDLLQSALTTKKATAKDTAAISAALVAVNQVKAEFKEWEENLVTVPGVEDEHEHHDHKEGEEHHHHHEHKKAPDVAPDQHLAIQKEIKKNIEKIQADLKAAKAQAEALLK</sequence>
<name>A0A1G9VZ41_9BACT</name>
<evidence type="ECO:0000313" key="3">
    <source>
        <dbReference type="Proteomes" id="UP000198901"/>
    </source>
</evidence>
<protein>
    <submittedName>
        <fullName evidence="2">Uncharacterized protein</fullName>
    </submittedName>
</protein>
<gene>
    <name evidence="2" type="ORF">SAMN04488090_4198</name>
</gene>
<dbReference type="EMBL" id="FNGS01000009">
    <property type="protein sequence ID" value="SDM77568.1"/>
    <property type="molecule type" value="Genomic_DNA"/>
</dbReference>
<dbReference type="PROSITE" id="PS51257">
    <property type="entry name" value="PROKAR_LIPOPROTEIN"/>
    <property type="match status" value="1"/>
</dbReference>
<dbReference type="Proteomes" id="UP000198901">
    <property type="component" value="Unassembled WGS sequence"/>
</dbReference>
<feature type="region of interest" description="Disordered" evidence="1">
    <location>
        <begin position="95"/>
        <end position="124"/>
    </location>
</feature>
<dbReference type="RefSeq" id="WP_093207597.1">
    <property type="nucleotide sequence ID" value="NZ_FNGS01000009.1"/>
</dbReference>
<accession>A0A1G9VZ41</accession>
<evidence type="ECO:0000256" key="1">
    <source>
        <dbReference type="SAM" id="MobiDB-lite"/>
    </source>
</evidence>
<feature type="compositionally biased region" description="Basic and acidic residues" evidence="1">
    <location>
        <begin position="96"/>
        <end position="110"/>
    </location>
</feature>
<keyword evidence="3" id="KW-1185">Reference proteome</keyword>
<organism evidence="2 3">
    <name type="scientific">Siphonobacter aquaeclarae</name>
    <dbReference type="NCBI Taxonomy" id="563176"/>
    <lineage>
        <taxon>Bacteria</taxon>
        <taxon>Pseudomonadati</taxon>
        <taxon>Bacteroidota</taxon>
        <taxon>Cytophagia</taxon>
        <taxon>Cytophagales</taxon>
        <taxon>Cytophagaceae</taxon>
        <taxon>Siphonobacter</taxon>
    </lineage>
</organism>
<evidence type="ECO:0000313" key="2">
    <source>
        <dbReference type="EMBL" id="SDM77568.1"/>
    </source>
</evidence>
<reference evidence="2 3" key="1">
    <citation type="submission" date="2016-10" db="EMBL/GenBank/DDBJ databases">
        <authorList>
            <person name="de Groot N.N."/>
        </authorList>
    </citation>
    <scope>NUCLEOTIDE SEQUENCE [LARGE SCALE GENOMIC DNA]</scope>
    <source>
        <strain evidence="2 3">DSM 21668</strain>
    </source>
</reference>